<proteinExistence type="predicted"/>
<name>J4G2S7_9APHY</name>
<evidence type="ECO:0000313" key="3">
    <source>
        <dbReference type="Proteomes" id="UP000006352"/>
    </source>
</evidence>
<feature type="region of interest" description="Disordered" evidence="1">
    <location>
        <begin position="1"/>
        <end position="20"/>
    </location>
</feature>
<dbReference type="HOGENOM" id="CLU_1065725_0_0_1"/>
<keyword evidence="3" id="KW-1185">Reference proteome</keyword>
<evidence type="ECO:0000256" key="1">
    <source>
        <dbReference type="SAM" id="MobiDB-lite"/>
    </source>
</evidence>
<evidence type="ECO:0000313" key="2">
    <source>
        <dbReference type="EMBL" id="CCM00753.1"/>
    </source>
</evidence>
<dbReference type="RefSeq" id="XP_012180036.1">
    <property type="nucleotide sequence ID" value="XM_012324646.1"/>
</dbReference>
<dbReference type="AlphaFoldDB" id="J4G2S7"/>
<organism evidence="2 3">
    <name type="scientific">Fibroporia radiculosa</name>
    <dbReference type="NCBI Taxonomy" id="599839"/>
    <lineage>
        <taxon>Eukaryota</taxon>
        <taxon>Fungi</taxon>
        <taxon>Dikarya</taxon>
        <taxon>Basidiomycota</taxon>
        <taxon>Agaricomycotina</taxon>
        <taxon>Agaricomycetes</taxon>
        <taxon>Polyporales</taxon>
        <taxon>Fibroporiaceae</taxon>
        <taxon>Fibroporia</taxon>
    </lineage>
</organism>
<dbReference type="EMBL" id="HE797002">
    <property type="protein sequence ID" value="CCM00753.1"/>
    <property type="molecule type" value="Genomic_DNA"/>
</dbReference>
<protein>
    <submittedName>
        <fullName evidence="2">Uncharacterized protein</fullName>
    </submittedName>
</protein>
<gene>
    <name evidence="2" type="ORF">FIBRA_02793</name>
</gene>
<dbReference type="Proteomes" id="UP000006352">
    <property type="component" value="Unassembled WGS sequence"/>
</dbReference>
<feature type="compositionally biased region" description="Polar residues" evidence="1">
    <location>
        <begin position="7"/>
        <end position="19"/>
    </location>
</feature>
<dbReference type="InParanoid" id="J4G2S7"/>
<dbReference type="GeneID" id="24095664"/>
<sequence>MVVMAKSQASGEKSKTPSSARLPKKLRLCVQDLSRFTAWGQPLHTFTGLQDQLPYSEPVIQATIPENRVAGTSNTPSFGEDHLSYTSLPCHCHLRQTEVEHQKVVASSTDDPWPMDMMTARTCRLTHPPSLQYSIHGDDIFNFAGVSEADMVPCPSPPRLSPQDLPDVSIWHSMEVCERAHDICTAEPIASAGDSSALLLRHVDEPYLPTYPSSLFNECAFQPCSSPQNVPDESIFDLLSIPLTFQDMSPDTPVSGGSLDL</sequence>
<reference evidence="2 3" key="1">
    <citation type="journal article" date="2012" name="Appl. Environ. Microbiol.">
        <title>Short-read sequencing for genomic analysis of the brown rot fungus Fibroporia radiculosa.</title>
        <authorList>
            <person name="Tang J.D."/>
            <person name="Perkins A.D."/>
            <person name="Sonstegard T.S."/>
            <person name="Schroeder S.G."/>
            <person name="Burgess S.C."/>
            <person name="Diehl S.V."/>
        </authorList>
    </citation>
    <scope>NUCLEOTIDE SEQUENCE [LARGE SCALE GENOMIC DNA]</scope>
    <source>
        <strain evidence="2 3">TFFH 294</strain>
    </source>
</reference>
<accession>J4G2S7</accession>